<organism evidence="2 3">
    <name type="scientific">Frankliniella fusca</name>
    <dbReference type="NCBI Taxonomy" id="407009"/>
    <lineage>
        <taxon>Eukaryota</taxon>
        <taxon>Metazoa</taxon>
        <taxon>Ecdysozoa</taxon>
        <taxon>Arthropoda</taxon>
        <taxon>Hexapoda</taxon>
        <taxon>Insecta</taxon>
        <taxon>Pterygota</taxon>
        <taxon>Neoptera</taxon>
        <taxon>Paraneoptera</taxon>
        <taxon>Thysanoptera</taxon>
        <taxon>Terebrantia</taxon>
        <taxon>Thripoidea</taxon>
        <taxon>Thripidae</taxon>
        <taxon>Frankliniella</taxon>
    </lineage>
</organism>
<evidence type="ECO:0000256" key="1">
    <source>
        <dbReference type="SAM" id="Phobius"/>
    </source>
</evidence>
<reference evidence="2" key="1">
    <citation type="submission" date="2021-07" db="EMBL/GenBank/DDBJ databases">
        <authorList>
            <person name="Catto M.A."/>
            <person name="Jacobson A."/>
            <person name="Kennedy G."/>
            <person name="Labadie P."/>
            <person name="Hunt B.G."/>
            <person name="Srinivasan R."/>
        </authorList>
    </citation>
    <scope>NUCLEOTIDE SEQUENCE</scope>
    <source>
        <strain evidence="2">PL_HMW_Pooled</strain>
        <tissue evidence="2">Head</tissue>
    </source>
</reference>
<evidence type="ECO:0000313" key="3">
    <source>
        <dbReference type="Proteomes" id="UP001219518"/>
    </source>
</evidence>
<proteinExistence type="predicted"/>
<keyword evidence="3" id="KW-1185">Reference proteome</keyword>
<reference evidence="2" key="2">
    <citation type="journal article" date="2023" name="BMC Genomics">
        <title>Pest status, molecular evolution, and epigenetic factors derived from the genome assembly of Frankliniella fusca, a thysanopteran phytovirus vector.</title>
        <authorList>
            <person name="Catto M.A."/>
            <person name="Labadie P.E."/>
            <person name="Jacobson A.L."/>
            <person name="Kennedy G.G."/>
            <person name="Srinivasan R."/>
            <person name="Hunt B.G."/>
        </authorList>
    </citation>
    <scope>NUCLEOTIDE SEQUENCE</scope>
    <source>
        <strain evidence="2">PL_HMW_Pooled</strain>
    </source>
</reference>
<keyword evidence="1" id="KW-1133">Transmembrane helix</keyword>
<dbReference type="Proteomes" id="UP001219518">
    <property type="component" value="Unassembled WGS sequence"/>
</dbReference>
<gene>
    <name evidence="2" type="ORF">KUF71_022901</name>
</gene>
<name>A0AAE1H2M2_9NEOP</name>
<protein>
    <submittedName>
        <fullName evidence="2">Gustatory and odorant receptor 24</fullName>
    </submittedName>
</protein>
<accession>A0AAE1H2M2</accession>
<keyword evidence="1" id="KW-0472">Membrane</keyword>
<dbReference type="EMBL" id="JAHWGI010000321">
    <property type="protein sequence ID" value="KAK3913433.1"/>
    <property type="molecule type" value="Genomic_DNA"/>
</dbReference>
<evidence type="ECO:0000313" key="2">
    <source>
        <dbReference type="EMBL" id="KAK3913433.1"/>
    </source>
</evidence>
<sequence>MDWDVLYRDTIGIFCFAYFQINSTRKKVLKLPLSGKSRVFQYEVFSFLEDLRGTEVTLRLSKFIEIGRPRLITMMVIALTYCIVLSQFALLDS</sequence>
<keyword evidence="1" id="KW-0812">Transmembrane</keyword>
<comment type="caution">
    <text evidence="2">The sequence shown here is derived from an EMBL/GenBank/DDBJ whole genome shotgun (WGS) entry which is preliminary data.</text>
</comment>
<feature type="transmembrane region" description="Helical" evidence="1">
    <location>
        <begin position="71"/>
        <end position="90"/>
    </location>
</feature>
<dbReference type="AlphaFoldDB" id="A0AAE1H2M2"/>
<keyword evidence="2" id="KW-0675">Receptor</keyword>